<dbReference type="GO" id="GO:0003676">
    <property type="term" value="F:nucleic acid binding"/>
    <property type="evidence" value="ECO:0007669"/>
    <property type="project" value="InterPro"/>
</dbReference>
<dbReference type="InterPro" id="IPR016072">
    <property type="entry name" value="Skp1_comp_dimer"/>
</dbReference>
<feature type="region of interest" description="Disordered" evidence="10">
    <location>
        <begin position="1"/>
        <end position="21"/>
    </location>
</feature>
<keyword evidence="12" id="KW-1185">Reference proteome</keyword>
<sequence length="578" mass="67749">MEQKKTDTSSAQKDGASEKPDVVKVVTKDDCVFHVPRDVIHMSKTINTMISDLRVDSNDPIPICNVNGVTMKKVLDWCAHHKNDPPLTEDKNKTRTSEISAWDKQFFNVDQETVFELILAANYLDISGLLDVACRVVANMINGKTPDEIRRTFNIVNDFSPEEEARIRKENAWRLPYNECVEESAEELAEYYEKLLRVSEELEEKRKKEGLPDLYNPDGTAKVRTEIPPENILKRVEYEEPPKGVEVETLIAVMRRLHSLTAAEMRTFLKQVHQSGQGTKKQLRARLRRYYRKEFSMYRMLREGDNMPRFGNKTARYFDFLVAIDFECTCVEVIYDYPHEIIEFPAVLIDVRQMKIVDKFRTFVRPEKNPILDPFCIQLTGISQSMVDSAPVFKDAYRLFRDWMAHHNLGDVDHRYAFVTDGPHDLWKFFQFQCILSDFGTIPHDCRHFINIKRIFEQRVMKLVKGNGQSGIQNMLSHYNLTFEGQKHCGLDDSTNIARLCIKLMQDKIELRINQRMTRRQDRIEERRLEELAKSDRADASDYHIWYKKLPLKLRQVTRDEFLSEEYLDCDSCDEVDE</sequence>
<feature type="coiled-coil region" evidence="9">
    <location>
        <begin position="181"/>
        <end position="208"/>
    </location>
</feature>
<evidence type="ECO:0000313" key="13">
    <source>
        <dbReference type="WBParaSite" id="HCON_00121040-00001"/>
    </source>
</evidence>
<evidence type="ECO:0000256" key="7">
    <source>
        <dbReference type="ARBA" id="ARBA00022839"/>
    </source>
</evidence>
<dbReference type="AlphaFoldDB" id="A0A7I4YMM6"/>
<evidence type="ECO:0000256" key="6">
    <source>
        <dbReference type="ARBA" id="ARBA00022801"/>
    </source>
</evidence>
<dbReference type="PANTHER" id="PTHR23044">
    <property type="entry name" value="3'-5' EXONUCLEASE ERI1-RELATED"/>
    <property type="match status" value="1"/>
</dbReference>
<dbReference type="SUPFAM" id="SSF81382">
    <property type="entry name" value="Skp1 dimerisation domain-like"/>
    <property type="match status" value="1"/>
</dbReference>
<dbReference type="InterPro" id="IPR051274">
    <property type="entry name" value="3-5_Exoribonuclease"/>
</dbReference>
<dbReference type="InterPro" id="IPR001232">
    <property type="entry name" value="SKP1-like"/>
</dbReference>
<dbReference type="InterPro" id="IPR016073">
    <property type="entry name" value="Skp1_comp_POZ"/>
</dbReference>
<dbReference type="PROSITE" id="PS50800">
    <property type="entry name" value="SAP"/>
    <property type="match status" value="1"/>
</dbReference>
<dbReference type="OrthoDB" id="5775694at2759"/>
<dbReference type="InterPro" id="IPR047201">
    <property type="entry name" value="ERI-1_3'hExo-like"/>
</dbReference>
<keyword evidence="9" id="KW-0175">Coiled coil</keyword>
<dbReference type="Gene3D" id="3.30.710.10">
    <property type="entry name" value="Potassium Channel Kv1.1, Chain A"/>
    <property type="match status" value="1"/>
</dbReference>
<dbReference type="GO" id="GO:0031047">
    <property type="term" value="P:regulatory ncRNA-mediated gene silencing"/>
    <property type="evidence" value="ECO:0007669"/>
    <property type="project" value="UniProtKB-KW"/>
</dbReference>
<dbReference type="Pfam" id="PF03931">
    <property type="entry name" value="Skp1_POZ"/>
    <property type="match status" value="1"/>
</dbReference>
<evidence type="ECO:0000259" key="11">
    <source>
        <dbReference type="PROSITE" id="PS50800"/>
    </source>
</evidence>
<dbReference type="InterPro" id="IPR012337">
    <property type="entry name" value="RNaseH-like_sf"/>
</dbReference>
<dbReference type="WBParaSite" id="HCON_00121040-00001">
    <property type="protein sequence ID" value="HCON_00121040-00001"/>
    <property type="gene ID" value="HCON_00121040"/>
</dbReference>
<dbReference type="InterPro" id="IPR036296">
    <property type="entry name" value="SKP1-like_dim_sf"/>
</dbReference>
<dbReference type="InterPro" id="IPR013520">
    <property type="entry name" value="Ribonucl_H"/>
</dbReference>
<evidence type="ECO:0000256" key="3">
    <source>
        <dbReference type="ARBA" id="ARBA00022490"/>
    </source>
</evidence>
<keyword evidence="4" id="KW-0540">Nuclease</keyword>
<accession>A0A7I4YMM6</accession>
<evidence type="ECO:0000256" key="10">
    <source>
        <dbReference type="SAM" id="MobiDB-lite"/>
    </source>
</evidence>
<dbReference type="SMART" id="SM00512">
    <property type="entry name" value="Skp1"/>
    <property type="match status" value="1"/>
</dbReference>
<evidence type="ECO:0000256" key="1">
    <source>
        <dbReference type="ARBA" id="ARBA00004496"/>
    </source>
</evidence>
<dbReference type="SMART" id="SM00479">
    <property type="entry name" value="EXOIII"/>
    <property type="match status" value="1"/>
</dbReference>
<dbReference type="CDD" id="cd06133">
    <property type="entry name" value="ERI-1_3'hExo_like"/>
    <property type="match status" value="1"/>
</dbReference>
<name>A0A7I4YMM6_HAECO</name>
<evidence type="ECO:0000256" key="8">
    <source>
        <dbReference type="ARBA" id="ARBA00023158"/>
    </source>
</evidence>
<dbReference type="InterPro" id="IPR011333">
    <property type="entry name" value="SKP1/BTB/POZ_sf"/>
</dbReference>
<comment type="subcellular location">
    <subcellularLocation>
        <location evidence="1">Cytoplasm</location>
    </subcellularLocation>
</comment>
<dbReference type="FunFam" id="3.30.710.10:FF:000026">
    <property type="entry name" value="E3 ubiquitin ligase complex SCF subunit"/>
    <property type="match status" value="1"/>
</dbReference>
<dbReference type="SUPFAM" id="SSF54695">
    <property type="entry name" value="POZ domain"/>
    <property type="match status" value="1"/>
</dbReference>
<dbReference type="GO" id="GO:0005737">
    <property type="term" value="C:cytoplasm"/>
    <property type="evidence" value="ECO:0007669"/>
    <property type="project" value="UniProtKB-SubCell"/>
</dbReference>
<dbReference type="InterPro" id="IPR036397">
    <property type="entry name" value="RNaseH_sf"/>
</dbReference>
<dbReference type="PANTHER" id="PTHR23044:SF61">
    <property type="entry name" value="3'-5' EXORIBONUCLEASE 1-RELATED"/>
    <property type="match status" value="1"/>
</dbReference>
<keyword evidence="6" id="KW-0378">Hydrolase</keyword>
<dbReference type="GO" id="GO:0000175">
    <property type="term" value="F:3'-5'-RNA exonuclease activity"/>
    <property type="evidence" value="ECO:0007669"/>
    <property type="project" value="InterPro"/>
</dbReference>
<organism evidence="12 13">
    <name type="scientific">Haemonchus contortus</name>
    <name type="common">Barber pole worm</name>
    <dbReference type="NCBI Taxonomy" id="6289"/>
    <lineage>
        <taxon>Eukaryota</taxon>
        <taxon>Metazoa</taxon>
        <taxon>Ecdysozoa</taxon>
        <taxon>Nematoda</taxon>
        <taxon>Chromadorea</taxon>
        <taxon>Rhabditida</taxon>
        <taxon>Rhabditina</taxon>
        <taxon>Rhabditomorpha</taxon>
        <taxon>Strongyloidea</taxon>
        <taxon>Trichostrongylidae</taxon>
        <taxon>Haemonchus</taxon>
    </lineage>
</organism>
<dbReference type="SUPFAM" id="SSF53098">
    <property type="entry name" value="Ribonuclease H-like"/>
    <property type="match status" value="1"/>
</dbReference>
<keyword evidence="7" id="KW-0269">Exonuclease</keyword>
<dbReference type="Pfam" id="PF00929">
    <property type="entry name" value="RNase_T"/>
    <property type="match status" value="1"/>
</dbReference>
<evidence type="ECO:0000256" key="9">
    <source>
        <dbReference type="SAM" id="Coils"/>
    </source>
</evidence>
<dbReference type="Proteomes" id="UP000025227">
    <property type="component" value="Unplaced"/>
</dbReference>
<evidence type="ECO:0000256" key="2">
    <source>
        <dbReference type="ARBA" id="ARBA00009993"/>
    </source>
</evidence>
<dbReference type="GO" id="GO:0006511">
    <property type="term" value="P:ubiquitin-dependent protein catabolic process"/>
    <property type="evidence" value="ECO:0007669"/>
    <property type="project" value="InterPro"/>
</dbReference>
<dbReference type="OMA" id="ECTCVEI"/>
<evidence type="ECO:0000256" key="4">
    <source>
        <dbReference type="ARBA" id="ARBA00022722"/>
    </source>
</evidence>
<evidence type="ECO:0000256" key="5">
    <source>
        <dbReference type="ARBA" id="ARBA00022786"/>
    </source>
</evidence>
<dbReference type="Pfam" id="PF01466">
    <property type="entry name" value="Skp1"/>
    <property type="match status" value="1"/>
</dbReference>
<reference evidence="13" key="1">
    <citation type="submission" date="2020-12" db="UniProtKB">
        <authorList>
            <consortium name="WormBaseParasite"/>
        </authorList>
    </citation>
    <scope>IDENTIFICATION</scope>
    <source>
        <strain evidence="13">MHco3</strain>
    </source>
</reference>
<evidence type="ECO:0000313" key="12">
    <source>
        <dbReference type="Proteomes" id="UP000025227"/>
    </source>
</evidence>
<keyword evidence="3" id="KW-0963">Cytoplasm</keyword>
<dbReference type="Gene3D" id="3.30.420.10">
    <property type="entry name" value="Ribonuclease H-like superfamily/Ribonuclease H"/>
    <property type="match status" value="1"/>
</dbReference>
<proteinExistence type="inferred from homology"/>
<comment type="similarity">
    <text evidence="2">Belongs to the SKP1 family.</text>
</comment>
<dbReference type="InterPro" id="IPR003034">
    <property type="entry name" value="SAP_dom"/>
</dbReference>
<keyword evidence="5" id="KW-0833">Ubl conjugation pathway</keyword>
<dbReference type="CDD" id="cd18322">
    <property type="entry name" value="BTB_POZ_SKP1"/>
    <property type="match status" value="1"/>
</dbReference>
<keyword evidence="8" id="KW-0943">RNA-mediated gene silencing</keyword>
<feature type="domain" description="SAP" evidence="11">
    <location>
        <begin position="257"/>
        <end position="291"/>
    </location>
</feature>
<protein>
    <submittedName>
        <fullName evidence="13">SKP1 component and Exonuclease domain containing protein</fullName>
    </submittedName>
</protein>